<evidence type="ECO:0000256" key="2">
    <source>
        <dbReference type="SAM" id="MobiDB-lite"/>
    </source>
</evidence>
<feature type="compositionally biased region" description="Polar residues" evidence="2">
    <location>
        <begin position="351"/>
        <end position="367"/>
    </location>
</feature>
<organism evidence="3 4">
    <name type="scientific">Actinidia rufa</name>
    <dbReference type="NCBI Taxonomy" id="165716"/>
    <lineage>
        <taxon>Eukaryota</taxon>
        <taxon>Viridiplantae</taxon>
        <taxon>Streptophyta</taxon>
        <taxon>Embryophyta</taxon>
        <taxon>Tracheophyta</taxon>
        <taxon>Spermatophyta</taxon>
        <taxon>Magnoliopsida</taxon>
        <taxon>eudicotyledons</taxon>
        <taxon>Gunneridae</taxon>
        <taxon>Pentapetalae</taxon>
        <taxon>asterids</taxon>
        <taxon>Ericales</taxon>
        <taxon>Actinidiaceae</taxon>
        <taxon>Actinidia</taxon>
    </lineage>
</organism>
<dbReference type="InterPro" id="IPR007573">
    <property type="entry name" value="QWRF"/>
</dbReference>
<dbReference type="Pfam" id="PF04484">
    <property type="entry name" value="QWRF"/>
    <property type="match status" value="1"/>
</dbReference>
<evidence type="ECO:0000313" key="4">
    <source>
        <dbReference type="Proteomes" id="UP000585474"/>
    </source>
</evidence>
<feature type="region of interest" description="Disordered" evidence="2">
    <location>
        <begin position="221"/>
        <end position="250"/>
    </location>
</feature>
<dbReference type="GO" id="GO:0051225">
    <property type="term" value="P:spindle assembly"/>
    <property type="evidence" value="ECO:0007669"/>
    <property type="project" value="TreeGrafter"/>
</dbReference>
<proteinExistence type="inferred from homology"/>
<dbReference type="AlphaFoldDB" id="A0A7J0DHP9"/>
<dbReference type="GO" id="GO:0005880">
    <property type="term" value="C:nuclear microtubule"/>
    <property type="evidence" value="ECO:0007669"/>
    <property type="project" value="TreeGrafter"/>
</dbReference>
<feature type="compositionally biased region" description="Low complexity" evidence="2">
    <location>
        <begin position="387"/>
        <end position="404"/>
    </location>
</feature>
<dbReference type="EMBL" id="BJWL01000217">
    <property type="protein sequence ID" value="GFS34865.1"/>
    <property type="molecule type" value="Genomic_DNA"/>
</dbReference>
<gene>
    <name evidence="3" type="ORF">Acr_00g0036520</name>
</gene>
<feature type="compositionally biased region" description="Basic and acidic residues" evidence="2">
    <location>
        <begin position="241"/>
        <end position="250"/>
    </location>
</feature>
<protein>
    <submittedName>
        <fullName evidence="3">QWRF motif protein</fullName>
    </submittedName>
</protein>
<dbReference type="GO" id="GO:0005737">
    <property type="term" value="C:cytoplasm"/>
    <property type="evidence" value="ECO:0007669"/>
    <property type="project" value="TreeGrafter"/>
</dbReference>
<comment type="caution">
    <text evidence="3">The sequence shown here is derived from an EMBL/GenBank/DDBJ whole genome shotgun (WGS) entry which is preliminary data.</text>
</comment>
<dbReference type="PANTHER" id="PTHR31807">
    <property type="entry name" value="AUGMIN FAMILY MEMBER"/>
    <property type="match status" value="1"/>
</dbReference>
<feature type="compositionally biased region" description="Low complexity" evidence="2">
    <location>
        <begin position="412"/>
        <end position="432"/>
    </location>
</feature>
<name>A0A7J0DHP9_9ERIC</name>
<reference evidence="4" key="1">
    <citation type="submission" date="2019-07" db="EMBL/GenBank/DDBJ databases">
        <title>De Novo Assembly of kiwifruit Actinidia rufa.</title>
        <authorList>
            <person name="Sugita-Konishi S."/>
            <person name="Sato K."/>
            <person name="Mori E."/>
            <person name="Abe Y."/>
            <person name="Kisaki G."/>
            <person name="Hamano K."/>
            <person name="Suezawa K."/>
            <person name="Otani M."/>
            <person name="Fukuda T."/>
            <person name="Manabe T."/>
            <person name="Gomi K."/>
            <person name="Tabuchi M."/>
            <person name="Akimitsu K."/>
            <person name="Kataoka I."/>
        </authorList>
    </citation>
    <scope>NUCLEOTIDE SEQUENCE [LARGE SCALE GENOMIC DNA]</scope>
    <source>
        <strain evidence="4">cv. Fuchu</strain>
    </source>
</reference>
<feature type="region of interest" description="Disordered" evidence="2">
    <location>
        <begin position="62"/>
        <end position="155"/>
    </location>
</feature>
<dbReference type="PANTHER" id="PTHR31807:SF37">
    <property type="entry name" value="HAUS AUGMIN-LIKE COMPLEX SUBUNIT 8"/>
    <property type="match status" value="1"/>
</dbReference>
<dbReference type="OrthoDB" id="1924320at2759"/>
<comment type="similarity">
    <text evidence="1">Belongs to the QWRF family.</text>
</comment>
<keyword evidence="4" id="KW-1185">Reference proteome</keyword>
<accession>A0A7J0DHP9</accession>
<feature type="region of interest" description="Disordered" evidence="2">
    <location>
        <begin position="351"/>
        <end position="432"/>
    </location>
</feature>
<evidence type="ECO:0000313" key="3">
    <source>
        <dbReference type="EMBL" id="GFS34865.1"/>
    </source>
</evidence>
<dbReference type="GO" id="GO:0008017">
    <property type="term" value="F:microtubule binding"/>
    <property type="evidence" value="ECO:0007669"/>
    <property type="project" value="TreeGrafter"/>
</dbReference>
<evidence type="ECO:0000256" key="1">
    <source>
        <dbReference type="ARBA" id="ARBA00010016"/>
    </source>
</evidence>
<dbReference type="Proteomes" id="UP000585474">
    <property type="component" value="Unassembled WGS sequence"/>
</dbReference>
<sequence>MFPNSLVSTLPLPEPDLNRFGLFLMRKGNPIPLIYSRERDLLFEQLVHSIEGGVEALQKNSAAVETSRPPLIPADKNYGTTHPSRTREVRSRYKSPTPAMPSGSRHCPSPTITRTVAAPSQLAPKRAISVERKRPSTPSSPPRASTPVHDTSTELQLGSRKIMGSRLPEGLWPSTMRSLNVSFQSDTFSLPVTKKEKPVTHALSDRALMPSPNVLQKTVEKTPVLRKPTPERKRSPHKGKNVTDEAENSKPVEGLHARLVDQHRWPSRAGGKLSSNVLTKSMDLTHKTPKVTIPNVGIGSSSLRRMSFPDAMSKPLQKSASDAVKLVSYDVCRNMELEVNAVDVNKLQESQLPNPVSSRSLEKTTLVTPAHRSHALPSPRSRPPSPSKASVQSSSISRGVSPSRTRALNPTSRGVSPSRIRPSSPSRQSNSSTSVLSFISDIRKGKKGANHIEDAHLLRLLYNKHLQWRYANAHADAALYTQKVMAERKLYNVWRTTSELWDSVTEKRIDLHELRLKLKLYSVLKQQVAYLENWSSIEGDHTSSLSQAIEDLQSNTLHLPVTRGARVDIETVKAAVSSAVDVIQAMGPSICSILSRGYDSKLCYIDSPRSKKYSCWALDTQIKRRPMRALSGSPWRGVYPGLGLGPRELYKRPVTVCNRGFGNPRTFLMCSGMPHCPKHVMVLNGFHLAPRTNQQIQHSMFHRPAHLTSVGPVTLLCQEGWTDLDLGSAFRLDGQALTIKAKVQRDHSACSALTRRFVLQVEGMNCIVSELAEMAAQERAMLDECEALLASTAAMQQRQTTPSP</sequence>